<sequence>MKKKVLLRLIIAQALFLVACDNSIDSNDSSEANQGQENKETIIKEQIDSDYYRPVITEDGTYAPSKNRGITRSLNSNVNMRTFEVDLMRHSQPYFSVDDYFFQEGQYLSSELVTSWLRREEASEAESDEESDKQMQGLNPPANESEDAGERVPNILNSILEQNFYIQTENGLEFAGVSIGLALNSVDYYQLAQYEATYEQEISREKVLEEGQRIGNEVVSRIRNIEGLENIPVMIGLYEQSARDDLAPGTFIATGLSEKDQTEVSDWKKINEERVIFPLEGMQSAVGNNFANFKSEVENFFPNVSGVTGLGHYIENQLVDLEISVTTQFYGKGEMIAFTQFLNEAGKTYLPGNVPTQINVESLNGMESYLNRENDKKEYEVYIFN</sequence>
<dbReference type="STRING" id="1130080.SAMN04488113_1177"/>
<feature type="signal peptide" evidence="2">
    <location>
        <begin position="1"/>
        <end position="19"/>
    </location>
</feature>
<evidence type="ECO:0000313" key="4">
    <source>
        <dbReference type="Proteomes" id="UP000198564"/>
    </source>
</evidence>
<feature type="chain" id="PRO_5038708413" evidence="2">
    <location>
        <begin position="20"/>
        <end position="385"/>
    </location>
</feature>
<dbReference type="CDD" id="cd13441">
    <property type="entry name" value="CamS_repeat_1"/>
    <property type="match status" value="1"/>
</dbReference>
<feature type="region of interest" description="Disordered" evidence="1">
    <location>
        <begin position="119"/>
        <end position="149"/>
    </location>
</feature>
<dbReference type="EMBL" id="FNYW01000017">
    <property type="protein sequence ID" value="SEI75810.1"/>
    <property type="molecule type" value="Genomic_DNA"/>
</dbReference>
<protein>
    <submittedName>
        <fullName evidence="3">Protein involved in sex pheromone biosynthesis</fullName>
    </submittedName>
</protein>
<evidence type="ECO:0000313" key="3">
    <source>
        <dbReference type="EMBL" id="SEI75810.1"/>
    </source>
</evidence>
<dbReference type="RefSeq" id="WP_091634516.1">
    <property type="nucleotide sequence ID" value="NZ_FNYW01000017.1"/>
</dbReference>
<dbReference type="InterPro" id="IPR011426">
    <property type="entry name" value="CamS"/>
</dbReference>
<keyword evidence="4" id="KW-1185">Reference proteome</keyword>
<accession>A0A1H6THR5</accession>
<dbReference type="CDD" id="cd13440">
    <property type="entry name" value="CamS_repeat_2"/>
    <property type="match status" value="1"/>
</dbReference>
<dbReference type="OrthoDB" id="9795361at2"/>
<dbReference type="Pfam" id="PF07537">
    <property type="entry name" value="CamS"/>
    <property type="match status" value="1"/>
</dbReference>
<dbReference type="PROSITE" id="PS51257">
    <property type="entry name" value="PROKAR_LIPOPROTEIN"/>
    <property type="match status" value="1"/>
</dbReference>
<dbReference type="AlphaFoldDB" id="A0A1H6THR5"/>
<keyword evidence="2" id="KW-0732">Signal</keyword>
<evidence type="ECO:0000256" key="2">
    <source>
        <dbReference type="SAM" id="SignalP"/>
    </source>
</evidence>
<organism evidence="3 4">
    <name type="scientific">Alkalibacterium gilvum</name>
    <dbReference type="NCBI Taxonomy" id="1130080"/>
    <lineage>
        <taxon>Bacteria</taxon>
        <taxon>Bacillati</taxon>
        <taxon>Bacillota</taxon>
        <taxon>Bacilli</taxon>
        <taxon>Lactobacillales</taxon>
        <taxon>Carnobacteriaceae</taxon>
        <taxon>Alkalibacterium</taxon>
    </lineage>
</organism>
<gene>
    <name evidence="3" type="ORF">SAMN04488113_1177</name>
</gene>
<dbReference type="PIRSF" id="PIRSF012509">
    <property type="entry name" value="CamS"/>
    <property type="match status" value="1"/>
</dbReference>
<name>A0A1H6THR5_9LACT</name>
<reference evidence="4" key="1">
    <citation type="submission" date="2016-10" db="EMBL/GenBank/DDBJ databases">
        <authorList>
            <person name="Varghese N."/>
            <person name="Submissions S."/>
        </authorList>
    </citation>
    <scope>NUCLEOTIDE SEQUENCE [LARGE SCALE GENOMIC DNA]</scope>
    <source>
        <strain evidence="4">DSM 25751</strain>
    </source>
</reference>
<dbReference type="Gene3D" id="3.10.570.10">
    <property type="entry name" value="sex pheromone staph- cam373 precursor domain"/>
    <property type="match status" value="1"/>
</dbReference>
<evidence type="ECO:0000256" key="1">
    <source>
        <dbReference type="SAM" id="MobiDB-lite"/>
    </source>
</evidence>
<dbReference type="Proteomes" id="UP000198564">
    <property type="component" value="Unassembled WGS sequence"/>
</dbReference>
<proteinExistence type="predicted"/>